<accession>A0A7S4K1C8</accession>
<name>A0A7S4K1C8_GUITH</name>
<protein>
    <submittedName>
        <fullName evidence="2">Uncharacterized protein</fullName>
    </submittedName>
</protein>
<proteinExistence type="predicted"/>
<organism evidence="2">
    <name type="scientific">Guillardia theta</name>
    <name type="common">Cryptophyte</name>
    <name type="synonym">Cryptomonas phi</name>
    <dbReference type="NCBI Taxonomy" id="55529"/>
    <lineage>
        <taxon>Eukaryota</taxon>
        <taxon>Cryptophyceae</taxon>
        <taxon>Pyrenomonadales</taxon>
        <taxon>Geminigeraceae</taxon>
        <taxon>Guillardia</taxon>
    </lineage>
</organism>
<dbReference type="AlphaFoldDB" id="A0A7S4K1C8"/>
<evidence type="ECO:0000313" key="2">
    <source>
        <dbReference type="EMBL" id="CAE2280919.1"/>
    </source>
</evidence>
<sequence>MAKWVAAAAVMATMMAGGEAWTMSPSLGAAPRLRTSTGVSTICMGRKGAQTGLGKGNTRTVVREKKSKGSSQTVVKVRKVTGVDVTKGMIIAKLDKATKENFPSEILNEKVEKFMKEEAGSTMYPKLMRKIKATAGQLGVSMPDRWCYEAYANRYQRESLAKKITAAQAPAEGEEAKEAAAA</sequence>
<feature type="signal peptide" evidence="1">
    <location>
        <begin position="1"/>
        <end position="20"/>
    </location>
</feature>
<feature type="chain" id="PRO_5030692814" evidence="1">
    <location>
        <begin position="21"/>
        <end position="182"/>
    </location>
</feature>
<evidence type="ECO:0000256" key="1">
    <source>
        <dbReference type="SAM" id="SignalP"/>
    </source>
</evidence>
<gene>
    <name evidence="2" type="ORF">GTHE00462_LOCUS9024</name>
</gene>
<keyword evidence="1" id="KW-0732">Signal</keyword>
<dbReference type="EMBL" id="HBKN01011449">
    <property type="protein sequence ID" value="CAE2280919.1"/>
    <property type="molecule type" value="Transcribed_RNA"/>
</dbReference>
<reference evidence="2" key="1">
    <citation type="submission" date="2021-01" db="EMBL/GenBank/DDBJ databases">
        <authorList>
            <person name="Corre E."/>
            <person name="Pelletier E."/>
            <person name="Niang G."/>
            <person name="Scheremetjew M."/>
            <person name="Finn R."/>
            <person name="Kale V."/>
            <person name="Holt S."/>
            <person name="Cochrane G."/>
            <person name="Meng A."/>
            <person name="Brown T."/>
            <person name="Cohen L."/>
        </authorList>
    </citation>
    <scope>NUCLEOTIDE SEQUENCE</scope>
    <source>
        <strain evidence="2">CCMP 2712</strain>
    </source>
</reference>